<dbReference type="GO" id="GO:0005886">
    <property type="term" value="C:plasma membrane"/>
    <property type="evidence" value="ECO:0007669"/>
    <property type="project" value="TreeGrafter"/>
</dbReference>
<dbReference type="InterPro" id="IPR001182">
    <property type="entry name" value="FtsW/RodA"/>
</dbReference>
<dbReference type="Proteomes" id="UP000180043">
    <property type="component" value="Unassembled WGS sequence"/>
</dbReference>
<feature type="transmembrane region" description="Helical" evidence="7">
    <location>
        <begin position="253"/>
        <end position="270"/>
    </location>
</feature>
<dbReference type="PANTHER" id="PTHR30474:SF3">
    <property type="entry name" value="PEPTIDOGLYCAN GLYCOSYLTRANSFERASE RODA"/>
    <property type="match status" value="1"/>
</dbReference>
<evidence type="ECO:0000256" key="6">
    <source>
        <dbReference type="SAM" id="MobiDB-lite"/>
    </source>
</evidence>
<proteinExistence type="predicted"/>
<keyword evidence="9" id="KW-0131">Cell cycle</keyword>
<evidence type="ECO:0000313" key="11">
    <source>
        <dbReference type="Proteomes" id="UP000180043"/>
    </source>
</evidence>
<dbReference type="EMBL" id="MLIS01000001">
    <property type="protein sequence ID" value="OHU78928.1"/>
    <property type="molecule type" value="Genomic_DNA"/>
</dbReference>
<dbReference type="EMBL" id="MLIQ01000019">
    <property type="protein sequence ID" value="OHU53864.1"/>
    <property type="molecule type" value="Genomic_DNA"/>
</dbReference>
<dbReference type="Proteomes" id="UP000179441">
    <property type="component" value="Unassembled WGS sequence"/>
</dbReference>
<comment type="subcellular location">
    <subcellularLocation>
        <location evidence="1">Membrane</location>
        <topology evidence="1">Multi-pass membrane protein</topology>
    </subcellularLocation>
</comment>
<evidence type="ECO:0000256" key="5">
    <source>
        <dbReference type="ARBA" id="ARBA00023136"/>
    </source>
</evidence>
<reference evidence="10 11" key="1">
    <citation type="submission" date="2016-10" db="EMBL/GenBank/DDBJ databases">
        <title>Evaluation of Human, Veterinary and Environmental Mycobacterium chelonae Isolates by Core Genome Phylogenomic Analysis, Targeted Gene Comparison, and Anti-microbial Susceptibility Patterns: A Tale of Mistaken Identities.</title>
        <authorList>
            <person name="Fogelson S.B."/>
            <person name="Camus A.C."/>
            <person name="Lorenz W."/>
            <person name="Vasireddy R."/>
            <person name="Vasireddy S."/>
            <person name="Smith T."/>
            <person name="Brown-Elliott B.A."/>
            <person name="Wallace R.J.Jr."/>
            <person name="Hasan N.A."/>
            <person name="Reischl U."/>
            <person name="Sanchez S."/>
        </authorList>
    </citation>
    <scope>NUCLEOTIDE SEQUENCE [LARGE SCALE GENOMIC DNA]</scope>
    <source>
        <strain evidence="8 11">15515</strain>
        <strain evidence="9 10">15518</strain>
    </source>
</reference>
<keyword evidence="10" id="KW-1185">Reference proteome</keyword>
<keyword evidence="3" id="KW-0133">Cell shape</keyword>
<feature type="transmembrane region" description="Helical" evidence="7">
    <location>
        <begin position="360"/>
        <end position="381"/>
    </location>
</feature>
<keyword evidence="9" id="KW-0132">Cell division</keyword>
<feature type="transmembrane region" description="Helical" evidence="7">
    <location>
        <begin position="393"/>
        <end position="414"/>
    </location>
</feature>
<feature type="transmembrane region" description="Helical" evidence="7">
    <location>
        <begin position="189"/>
        <end position="209"/>
    </location>
</feature>
<dbReference type="GO" id="GO:0015648">
    <property type="term" value="F:lipid-linked peptidoglycan transporter activity"/>
    <property type="evidence" value="ECO:0007669"/>
    <property type="project" value="TreeGrafter"/>
</dbReference>
<evidence type="ECO:0000256" key="1">
    <source>
        <dbReference type="ARBA" id="ARBA00004141"/>
    </source>
</evidence>
<evidence type="ECO:0000313" key="10">
    <source>
        <dbReference type="Proteomes" id="UP000179441"/>
    </source>
</evidence>
<keyword evidence="4 7" id="KW-1133">Transmembrane helix</keyword>
<feature type="region of interest" description="Disordered" evidence="6">
    <location>
        <begin position="1"/>
        <end position="23"/>
    </location>
</feature>
<dbReference type="GO" id="GO:0032153">
    <property type="term" value="C:cell division site"/>
    <property type="evidence" value="ECO:0007669"/>
    <property type="project" value="TreeGrafter"/>
</dbReference>
<comment type="caution">
    <text evidence="9">The sequence shown here is derived from an EMBL/GenBank/DDBJ whole genome shotgun (WGS) entry which is preliminary data.</text>
</comment>
<feature type="transmembrane region" description="Helical" evidence="7">
    <location>
        <begin position="151"/>
        <end position="169"/>
    </location>
</feature>
<sequence length="477" mass="50588">MTTAPQTAVVARGAGTSPPPQSTRRSAELGLLGFAAAITTVALILVEANLERGLSWDLLKYGLAYLVLFTLAHLGIRRYAPYADPLLLPCVALLNGLGLVMIHRLDLAKAAAGDGSETVEANAQVLWTLVGVAALVGILAVVKDHRVLARYGYTFGIVGIVLLAIPALLPSSASERNGAKIWIELPFLSIQPAEAAKILLLVFFAAFLMTKRDLFRTAGRSYWGVESPRARDLGPLLAVWAISVGVMVFEKDLGTSLLLYTSFLTVLYIATARISWVLIGLGLFVVGAFLAYFLFAHVRVRVETWLDPFADADGNGYQMMQSLFSFATGGIFGTGLGNGQPGTVPAASTDFIIAAIGEELGLVGLAGVLLVFTILIVRGFRTALAVRDSFGKLLASGLSAALALQLFIVVGGVTKLIPLTGLTTPWISYGGSSLVSNYVLLAILLRISHIARRPLTTTSAPNAAPIAEARTELIDRV</sequence>
<gene>
    <name evidence="8" type="ORF">BKG82_18625</name>
    <name evidence="9" type="ORF">BKG84_11530</name>
</gene>
<feature type="transmembrane region" description="Helical" evidence="7">
    <location>
        <begin position="58"/>
        <end position="74"/>
    </location>
</feature>
<feature type="transmembrane region" description="Helical" evidence="7">
    <location>
        <begin position="86"/>
        <end position="105"/>
    </location>
</feature>
<protein>
    <submittedName>
        <fullName evidence="9">Cell division protein FtsW</fullName>
    </submittedName>
</protein>
<dbReference type="Pfam" id="PF01098">
    <property type="entry name" value="FTSW_RODA_SPOVE"/>
    <property type="match status" value="1"/>
</dbReference>
<feature type="transmembrane region" description="Helical" evidence="7">
    <location>
        <begin position="125"/>
        <end position="142"/>
    </location>
</feature>
<feature type="transmembrane region" description="Helical" evidence="7">
    <location>
        <begin position="29"/>
        <end position="46"/>
    </location>
</feature>
<dbReference type="AlphaFoldDB" id="A0A1S1KXE3"/>
<evidence type="ECO:0000313" key="9">
    <source>
        <dbReference type="EMBL" id="OHU78928.1"/>
    </source>
</evidence>
<keyword evidence="2 7" id="KW-0812">Transmembrane</keyword>
<evidence type="ECO:0000256" key="2">
    <source>
        <dbReference type="ARBA" id="ARBA00022692"/>
    </source>
</evidence>
<evidence type="ECO:0000256" key="7">
    <source>
        <dbReference type="SAM" id="Phobius"/>
    </source>
</evidence>
<dbReference type="GO" id="GO:0008360">
    <property type="term" value="P:regulation of cell shape"/>
    <property type="evidence" value="ECO:0007669"/>
    <property type="project" value="UniProtKB-KW"/>
</dbReference>
<dbReference type="GO" id="GO:0051301">
    <property type="term" value="P:cell division"/>
    <property type="evidence" value="ECO:0007669"/>
    <property type="project" value="UniProtKB-KW"/>
</dbReference>
<organism evidence="9 10">
    <name type="scientific">Mycobacteroides chelonae</name>
    <name type="common">Mycobacterium chelonae</name>
    <dbReference type="NCBI Taxonomy" id="1774"/>
    <lineage>
        <taxon>Bacteria</taxon>
        <taxon>Bacillati</taxon>
        <taxon>Actinomycetota</taxon>
        <taxon>Actinomycetes</taxon>
        <taxon>Mycobacteriales</taxon>
        <taxon>Mycobacteriaceae</taxon>
        <taxon>Mycobacteroides</taxon>
    </lineage>
</organism>
<dbReference type="PANTHER" id="PTHR30474">
    <property type="entry name" value="CELL CYCLE PROTEIN"/>
    <property type="match status" value="1"/>
</dbReference>
<feature type="transmembrane region" description="Helical" evidence="7">
    <location>
        <begin position="426"/>
        <end position="445"/>
    </location>
</feature>
<evidence type="ECO:0000256" key="3">
    <source>
        <dbReference type="ARBA" id="ARBA00022960"/>
    </source>
</evidence>
<evidence type="ECO:0000256" key="4">
    <source>
        <dbReference type="ARBA" id="ARBA00022989"/>
    </source>
</evidence>
<keyword evidence="5 7" id="KW-0472">Membrane</keyword>
<dbReference type="RefSeq" id="WP_057966662.1">
    <property type="nucleotide sequence ID" value="NZ_BSAK01000025.1"/>
</dbReference>
<evidence type="ECO:0000313" key="8">
    <source>
        <dbReference type="EMBL" id="OHU53864.1"/>
    </source>
</evidence>
<accession>A0A1S1KXE3</accession>
<feature type="transmembrane region" description="Helical" evidence="7">
    <location>
        <begin position="277"/>
        <end position="298"/>
    </location>
</feature>
<name>A0A1S1KXE3_MYCCH</name>